<feature type="compositionally biased region" description="Basic and acidic residues" evidence="1">
    <location>
        <begin position="42"/>
        <end position="55"/>
    </location>
</feature>
<reference evidence="2" key="1">
    <citation type="submission" date="2021-02" db="EMBL/GenBank/DDBJ databases">
        <authorList>
            <person name="Nowell W R."/>
        </authorList>
    </citation>
    <scope>NUCLEOTIDE SEQUENCE</scope>
</reference>
<feature type="region of interest" description="Disordered" evidence="1">
    <location>
        <begin position="42"/>
        <end position="61"/>
    </location>
</feature>
<proteinExistence type="predicted"/>
<organism evidence="2 4">
    <name type="scientific">Rotaria socialis</name>
    <dbReference type="NCBI Taxonomy" id="392032"/>
    <lineage>
        <taxon>Eukaryota</taxon>
        <taxon>Metazoa</taxon>
        <taxon>Spiralia</taxon>
        <taxon>Gnathifera</taxon>
        <taxon>Rotifera</taxon>
        <taxon>Eurotatoria</taxon>
        <taxon>Bdelloidea</taxon>
        <taxon>Philodinida</taxon>
        <taxon>Philodinidae</taxon>
        <taxon>Rotaria</taxon>
    </lineage>
</organism>
<accession>A0A820KPF2</accession>
<keyword evidence="4" id="KW-1185">Reference proteome</keyword>
<dbReference type="AlphaFoldDB" id="A0A820KPF2"/>
<dbReference type="EMBL" id="CAJOBO010001868">
    <property type="protein sequence ID" value="CAF4415020.1"/>
    <property type="molecule type" value="Genomic_DNA"/>
</dbReference>
<dbReference type="Proteomes" id="UP000663851">
    <property type="component" value="Unassembled WGS sequence"/>
</dbReference>
<dbReference type="EMBL" id="CAJOBP010002197">
    <property type="protein sequence ID" value="CAF4340382.1"/>
    <property type="molecule type" value="Genomic_DNA"/>
</dbReference>
<evidence type="ECO:0000313" key="2">
    <source>
        <dbReference type="EMBL" id="CAF4340382.1"/>
    </source>
</evidence>
<evidence type="ECO:0000313" key="3">
    <source>
        <dbReference type="EMBL" id="CAF4415020.1"/>
    </source>
</evidence>
<evidence type="ECO:0000256" key="1">
    <source>
        <dbReference type="SAM" id="MobiDB-lite"/>
    </source>
</evidence>
<gene>
    <name evidence="3" type="ORF">HFQ381_LOCUS21123</name>
    <name evidence="2" type="ORF">UJA718_LOCUS15099</name>
</gene>
<evidence type="ECO:0000313" key="4">
    <source>
        <dbReference type="Proteomes" id="UP000663873"/>
    </source>
</evidence>
<name>A0A820KPF2_9BILA</name>
<sequence length="411" mass="47295">MIQNFLELKYYLTIILILPNIKTATKMEILDCGVDLSVRRESDREIDPGKEKHNCGEQLPLDWDDDRYQDGANQNNSPAIEPATTDKFILSLNIIKLCFTDNTNSIESKEFMKKLTGAFHNNEMAKGTSTQLIAESFRIRRAYLQSGQSMQQILNEMPFTQNITFIKLEFELVTKVSLMVATERIQKFLDNIISYETYGKLPDENVQEADLLRSTLSDLLRNLLSDRIFADTLLDMISETIPYFSQFKYTRTPQNIEQQRRSQESHLLKDYQTNLDEVPMHLHDRSLASSSTDREHLAINRSELIPKAKIIKQIPSTPSSLSDFDQQNLDDNEHLKKNPNITALTEDVLENTLWNILQEAYHSEFSLTARPRLIALPPKRQSSLLTRTNLQGSSNQFIFPSPPLILTESFD</sequence>
<dbReference type="Proteomes" id="UP000663873">
    <property type="component" value="Unassembled WGS sequence"/>
</dbReference>
<comment type="caution">
    <text evidence="2">The sequence shown here is derived from an EMBL/GenBank/DDBJ whole genome shotgun (WGS) entry which is preliminary data.</text>
</comment>
<protein>
    <submittedName>
        <fullName evidence="2">Uncharacterized protein</fullName>
    </submittedName>
</protein>